<name>A0A0C3AHL9_SERVB</name>
<keyword evidence="2" id="KW-0812">Transmembrane</keyword>
<dbReference type="STRING" id="933852.A0A0C3AHL9"/>
<dbReference type="PANTHER" id="PTHR34391:SF2">
    <property type="entry name" value="TRP C-TERMINAL DOMAIN-CONTAINING PROTEIN"/>
    <property type="match status" value="1"/>
</dbReference>
<feature type="compositionally biased region" description="Polar residues" evidence="1">
    <location>
        <begin position="548"/>
        <end position="563"/>
    </location>
</feature>
<evidence type="ECO:0000313" key="3">
    <source>
        <dbReference type="EMBL" id="KIM24120.1"/>
    </source>
</evidence>
<dbReference type="EMBL" id="KN824327">
    <property type="protein sequence ID" value="KIM24120.1"/>
    <property type="molecule type" value="Genomic_DNA"/>
</dbReference>
<evidence type="ECO:0000256" key="1">
    <source>
        <dbReference type="SAM" id="MobiDB-lite"/>
    </source>
</evidence>
<dbReference type="GO" id="GO:0005794">
    <property type="term" value="C:Golgi apparatus"/>
    <property type="evidence" value="ECO:0007669"/>
    <property type="project" value="TreeGrafter"/>
</dbReference>
<feature type="transmembrane region" description="Helical" evidence="2">
    <location>
        <begin position="183"/>
        <end position="201"/>
    </location>
</feature>
<reference evidence="4" key="2">
    <citation type="submission" date="2015-01" db="EMBL/GenBank/DDBJ databases">
        <title>Evolutionary Origins and Diversification of the Mycorrhizal Mutualists.</title>
        <authorList>
            <consortium name="DOE Joint Genome Institute"/>
            <consortium name="Mycorrhizal Genomics Consortium"/>
            <person name="Kohler A."/>
            <person name="Kuo A."/>
            <person name="Nagy L.G."/>
            <person name="Floudas D."/>
            <person name="Copeland A."/>
            <person name="Barry K.W."/>
            <person name="Cichocki N."/>
            <person name="Veneault-Fourrey C."/>
            <person name="LaButti K."/>
            <person name="Lindquist E.A."/>
            <person name="Lipzen A."/>
            <person name="Lundell T."/>
            <person name="Morin E."/>
            <person name="Murat C."/>
            <person name="Riley R."/>
            <person name="Ohm R."/>
            <person name="Sun H."/>
            <person name="Tunlid A."/>
            <person name="Henrissat B."/>
            <person name="Grigoriev I.V."/>
            <person name="Hibbett D.S."/>
            <person name="Martin F."/>
        </authorList>
    </citation>
    <scope>NUCLEOTIDE SEQUENCE [LARGE SCALE GENOMIC DNA]</scope>
    <source>
        <strain evidence="4">MAFF 305830</strain>
    </source>
</reference>
<evidence type="ECO:0000313" key="4">
    <source>
        <dbReference type="Proteomes" id="UP000054097"/>
    </source>
</evidence>
<feature type="region of interest" description="Disordered" evidence="1">
    <location>
        <begin position="532"/>
        <end position="573"/>
    </location>
</feature>
<keyword evidence="2" id="KW-0472">Membrane</keyword>
<feature type="transmembrane region" description="Helical" evidence="2">
    <location>
        <begin position="351"/>
        <end position="373"/>
    </location>
</feature>
<evidence type="ECO:0000256" key="2">
    <source>
        <dbReference type="SAM" id="Phobius"/>
    </source>
</evidence>
<dbReference type="Proteomes" id="UP000054097">
    <property type="component" value="Unassembled WGS sequence"/>
</dbReference>
<dbReference type="PANTHER" id="PTHR34391">
    <property type="entry name" value="UPF0658 GOLGI APPARATUS MEMBRANE PROTEIN C1952.10C-RELATED"/>
    <property type="match status" value="1"/>
</dbReference>
<keyword evidence="4" id="KW-1185">Reference proteome</keyword>
<feature type="transmembrane region" description="Helical" evidence="2">
    <location>
        <begin position="263"/>
        <end position="286"/>
    </location>
</feature>
<reference evidence="3 4" key="1">
    <citation type="submission" date="2014-04" db="EMBL/GenBank/DDBJ databases">
        <authorList>
            <consortium name="DOE Joint Genome Institute"/>
            <person name="Kuo A."/>
            <person name="Zuccaro A."/>
            <person name="Kohler A."/>
            <person name="Nagy L.G."/>
            <person name="Floudas D."/>
            <person name="Copeland A."/>
            <person name="Barry K.W."/>
            <person name="Cichocki N."/>
            <person name="Veneault-Fourrey C."/>
            <person name="LaButti K."/>
            <person name="Lindquist E.A."/>
            <person name="Lipzen A."/>
            <person name="Lundell T."/>
            <person name="Morin E."/>
            <person name="Murat C."/>
            <person name="Sun H."/>
            <person name="Tunlid A."/>
            <person name="Henrissat B."/>
            <person name="Grigoriev I.V."/>
            <person name="Hibbett D.S."/>
            <person name="Martin F."/>
            <person name="Nordberg H.P."/>
            <person name="Cantor M.N."/>
            <person name="Hua S.X."/>
        </authorList>
    </citation>
    <scope>NUCLEOTIDE SEQUENCE [LARGE SCALE GENOMIC DNA]</scope>
    <source>
        <strain evidence="3 4">MAFF 305830</strain>
    </source>
</reference>
<dbReference type="OrthoDB" id="2448307at2759"/>
<feature type="region of interest" description="Disordered" evidence="1">
    <location>
        <begin position="607"/>
        <end position="626"/>
    </location>
</feature>
<protein>
    <submittedName>
        <fullName evidence="3">Uncharacterized protein</fullName>
    </submittedName>
</protein>
<dbReference type="InterPro" id="IPR040410">
    <property type="entry name" value="UPF0658_Golgi"/>
</dbReference>
<feature type="transmembrane region" description="Helical" evidence="2">
    <location>
        <begin position="380"/>
        <end position="400"/>
    </location>
</feature>
<dbReference type="HOGENOM" id="CLU_427091_0_0_1"/>
<feature type="compositionally biased region" description="Polar residues" evidence="1">
    <location>
        <begin position="616"/>
        <end position="626"/>
    </location>
</feature>
<feature type="transmembrane region" description="Helical" evidence="2">
    <location>
        <begin position="307"/>
        <end position="331"/>
    </location>
</feature>
<dbReference type="AlphaFoldDB" id="A0A0C3AHL9"/>
<sequence length="641" mass="70653">MTPFFDIWDQAVQNRHVKKVIGTNITALYSALTIAYFFTQVLVLISALDANRAAGTSLEKMLNMAHVSTSDDFSFLDSNANLRVCHGGISKSSPIEQCQVVFPIANNRTPVPASAENSVIASQYIKRDDDDITLVPVFDDSNLTGFMVLNPERPGEIISLAPVCLQALDWPYQHLIQNRRVDVTVACFQVWLLVVSVFALFNQSFSSVIAAAVMHLLALVLSSAQTLDMVAFKSDYVRLITSSTGACSGFDMLATFFTTRLTYAIAMTVVNAVALIISGYLTWRLLTPYGFEMLKDEGASLQVRTAWFTAQALYSVVQLTPFLFVASVGIWLDEITKHIMGARPALLPMCLVFYILSAVLVVPWLSLAILAILRESTRLMIAFFVLSGVYLVGCGVMFVSTTFRQTFINWPFFAAMFALSYIFIVATVVLAARCRMNFGTLVMQYLRLSKDEDASRKYTDEKGNLRRLTLADRGQFVVTLPDQNRLENLPKRWASLSSTYSSKSARSIGSGKLPSPPLPVAAAQPGAIKVAPPRSATTNTITTTPTTLSPANSVSSKTKSTWKQGDRPFWGRSNKRHESAMSFGHMDPSRLTISSSPEMTRNLASVVQPSLDARNTPRTDSVGSIYSTQPKKTRLFLVTDL</sequence>
<gene>
    <name evidence="3" type="ORF">M408DRAFT_331894</name>
</gene>
<feature type="transmembrane region" description="Helical" evidence="2">
    <location>
        <begin position="412"/>
        <end position="432"/>
    </location>
</feature>
<keyword evidence="2" id="KW-1133">Transmembrane helix</keyword>
<feature type="transmembrane region" description="Helical" evidence="2">
    <location>
        <begin position="27"/>
        <end position="48"/>
    </location>
</feature>
<proteinExistence type="predicted"/>
<accession>A0A0C3AHL9</accession>
<organism evidence="3 4">
    <name type="scientific">Serendipita vermifera MAFF 305830</name>
    <dbReference type="NCBI Taxonomy" id="933852"/>
    <lineage>
        <taxon>Eukaryota</taxon>
        <taxon>Fungi</taxon>
        <taxon>Dikarya</taxon>
        <taxon>Basidiomycota</taxon>
        <taxon>Agaricomycotina</taxon>
        <taxon>Agaricomycetes</taxon>
        <taxon>Sebacinales</taxon>
        <taxon>Serendipitaceae</taxon>
        <taxon>Serendipita</taxon>
    </lineage>
</organism>
<feature type="compositionally biased region" description="Low complexity" evidence="1">
    <location>
        <begin position="537"/>
        <end position="547"/>
    </location>
</feature>